<dbReference type="EMBL" id="QXIU01000264">
    <property type="protein sequence ID" value="RIE07107.1"/>
    <property type="molecule type" value="Genomic_DNA"/>
</dbReference>
<comment type="caution">
    <text evidence="2">The sequence shown here is derived from an EMBL/GenBank/DDBJ whole genome shotgun (WGS) entry which is preliminary data.</text>
</comment>
<evidence type="ECO:0000313" key="3">
    <source>
        <dbReference type="Proteomes" id="UP000266489"/>
    </source>
</evidence>
<protein>
    <recommendedName>
        <fullName evidence="1">Dual OB-containing domain-containing protein</fullName>
    </recommendedName>
</protein>
<dbReference type="Proteomes" id="UP000266489">
    <property type="component" value="Unassembled WGS sequence"/>
</dbReference>
<sequence length="94" mass="10977">MLAHPLTRSLWLIEVPTLKLASKEDAGRTKWYVEFRHESIDYRLSMTDDYFLQRLRGQGKLHDGPRPEKYVCISIGVYFEPRDAHYKLAAAVLP</sequence>
<evidence type="ECO:0000313" key="2">
    <source>
        <dbReference type="EMBL" id="RIE07107.1"/>
    </source>
</evidence>
<gene>
    <name evidence="2" type="ORF">SMC5_10290</name>
</gene>
<accession>A0A398D480</accession>
<reference evidence="2 3" key="1">
    <citation type="submission" date="2018-09" db="EMBL/GenBank/DDBJ databases">
        <title>Discovery and Ecogenomic Context for Candidatus Cryosericales, a Global Caldiserica Order Active in Thawing Permafrost.</title>
        <authorList>
            <person name="Martinez M.A."/>
            <person name="Woodcroft B.J."/>
            <person name="Ignacio Espinoza J.C."/>
            <person name="Zayed A."/>
            <person name="Singleton C.M."/>
            <person name="Boyd J."/>
            <person name="Li Y.-F."/>
            <person name="Purvine S."/>
            <person name="Maughan H."/>
            <person name="Hodgkins S.B."/>
            <person name="Anderson D."/>
            <person name="Sederholm M."/>
            <person name="Temperton B."/>
            <person name="Saleska S.R."/>
            <person name="Tyson G.W."/>
            <person name="Rich V.I."/>
        </authorList>
    </citation>
    <scope>NUCLEOTIDE SEQUENCE [LARGE SCALE GENOMIC DNA]</scope>
    <source>
        <strain evidence="2 3">SMC5</strain>
    </source>
</reference>
<organism evidence="2 3">
    <name type="scientific">Candidatus Cryosericum odellii</name>
    <dbReference type="NCBI Taxonomy" id="2290917"/>
    <lineage>
        <taxon>Bacteria</taxon>
        <taxon>Pseudomonadati</taxon>
        <taxon>Caldisericota/Cryosericota group</taxon>
        <taxon>Candidatus Cryosericota</taxon>
        <taxon>Candidatus Cryosericia</taxon>
        <taxon>Candidatus Cryosericales</taxon>
        <taxon>Candidatus Cryosericaceae</taxon>
        <taxon>Candidatus Cryosericum</taxon>
    </lineage>
</organism>
<proteinExistence type="predicted"/>
<dbReference type="InterPro" id="IPR054335">
    <property type="entry name" value="DuOB_dom"/>
</dbReference>
<dbReference type="AlphaFoldDB" id="A0A398D480"/>
<evidence type="ECO:0000259" key="1">
    <source>
        <dbReference type="Pfam" id="PF22557"/>
    </source>
</evidence>
<name>A0A398D480_9BACT</name>
<dbReference type="RefSeq" id="WP_119088198.1">
    <property type="nucleotide sequence ID" value="NZ_QXIU01000264.1"/>
</dbReference>
<dbReference type="Pfam" id="PF22557">
    <property type="entry name" value="DuOB"/>
    <property type="match status" value="1"/>
</dbReference>
<feature type="domain" description="Dual OB-containing" evidence="1">
    <location>
        <begin position="6"/>
        <end position="92"/>
    </location>
</feature>